<comment type="subcellular location">
    <subcellularLocation>
        <location evidence="1">Membrane</location>
    </subcellularLocation>
</comment>
<organism evidence="7 8">
    <name type="scientific">Caenorhabditis angaria</name>
    <dbReference type="NCBI Taxonomy" id="860376"/>
    <lineage>
        <taxon>Eukaryota</taxon>
        <taxon>Metazoa</taxon>
        <taxon>Ecdysozoa</taxon>
        <taxon>Nematoda</taxon>
        <taxon>Chromadorea</taxon>
        <taxon>Rhabditida</taxon>
        <taxon>Rhabditina</taxon>
        <taxon>Rhabditomorpha</taxon>
        <taxon>Rhabditoidea</taxon>
        <taxon>Rhabditidae</taxon>
        <taxon>Peloderinae</taxon>
        <taxon>Caenorhabditis</taxon>
    </lineage>
</organism>
<dbReference type="InterPro" id="IPR019427">
    <property type="entry name" value="7TM_GPCR_serpentine_rcpt_Srw"/>
</dbReference>
<evidence type="ECO:0000256" key="5">
    <source>
        <dbReference type="SAM" id="Phobius"/>
    </source>
</evidence>
<dbReference type="InterPro" id="IPR017452">
    <property type="entry name" value="GPCR_Rhodpsn_7TM"/>
</dbReference>
<dbReference type="OrthoDB" id="10011262at2759"/>
<feature type="transmembrane region" description="Helical" evidence="5">
    <location>
        <begin position="47"/>
        <end position="66"/>
    </location>
</feature>
<name>A0A9P1N8L9_9PELO</name>
<evidence type="ECO:0000256" key="1">
    <source>
        <dbReference type="ARBA" id="ARBA00004370"/>
    </source>
</evidence>
<evidence type="ECO:0000256" key="3">
    <source>
        <dbReference type="ARBA" id="ARBA00022989"/>
    </source>
</evidence>
<evidence type="ECO:0000259" key="6">
    <source>
        <dbReference type="PROSITE" id="PS50262"/>
    </source>
</evidence>
<evidence type="ECO:0000256" key="4">
    <source>
        <dbReference type="ARBA" id="ARBA00023136"/>
    </source>
</evidence>
<dbReference type="PROSITE" id="PS50262">
    <property type="entry name" value="G_PROTEIN_RECEP_F1_2"/>
    <property type="match status" value="1"/>
</dbReference>
<comment type="caution">
    <text evidence="7">The sequence shown here is derived from an EMBL/GenBank/DDBJ whole genome shotgun (WGS) entry which is preliminary data.</text>
</comment>
<proteinExistence type="predicted"/>
<feature type="transmembrane region" description="Helical" evidence="5">
    <location>
        <begin position="286"/>
        <end position="306"/>
    </location>
</feature>
<dbReference type="SUPFAM" id="SSF81321">
    <property type="entry name" value="Family A G protein-coupled receptor-like"/>
    <property type="match status" value="1"/>
</dbReference>
<dbReference type="PANTHER" id="PTHR22751">
    <property type="entry name" value="G-PROTEIN COUPLED RECEPTOR-RELATED"/>
    <property type="match status" value="1"/>
</dbReference>
<dbReference type="Gene3D" id="1.20.1070.10">
    <property type="entry name" value="Rhodopsin 7-helix transmembrane proteins"/>
    <property type="match status" value="1"/>
</dbReference>
<dbReference type="EMBL" id="CANHGI010000005">
    <property type="protein sequence ID" value="CAI5453789.1"/>
    <property type="molecule type" value="Genomic_DNA"/>
</dbReference>
<feature type="transmembrane region" description="Helical" evidence="5">
    <location>
        <begin position="326"/>
        <end position="349"/>
    </location>
</feature>
<dbReference type="GO" id="GO:0008528">
    <property type="term" value="F:G protein-coupled peptide receptor activity"/>
    <property type="evidence" value="ECO:0007669"/>
    <property type="project" value="InterPro"/>
</dbReference>
<gene>
    <name evidence="7" type="ORF">CAMP_LOCUS16426</name>
</gene>
<dbReference type="GO" id="GO:0016020">
    <property type="term" value="C:membrane"/>
    <property type="evidence" value="ECO:0007669"/>
    <property type="project" value="UniProtKB-SubCell"/>
</dbReference>
<dbReference type="Proteomes" id="UP001152747">
    <property type="component" value="Unassembled WGS sequence"/>
</dbReference>
<keyword evidence="3 5" id="KW-1133">Transmembrane helix</keyword>
<feature type="transmembrane region" description="Helical" evidence="5">
    <location>
        <begin position="167"/>
        <end position="188"/>
    </location>
</feature>
<evidence type="ECO:0000256" key="2">
    <source>
        <dbReference type="ARBA" id="ARBA00022692"/>
    </source>
</evidence>
<evidence type="ECO:0000313" key="8">
    <source>
        <dbReference type="Proteomes" id="UP001152747"/>
    </source>
</evidence>
<sequence length="404" mass="46624">MGVVIYDLPDDNDISYYYFPDYQNGTRIFWTSIIDWFGANFFFGLPFRAWLSISALILLFIHILILSRKSLRTSSINVIMIGLAITDITFMLFNIFRHFGFIIDGNFDSCTPVVHLYSLYFFMGFSALADFSRRASSWLVVFMALIRAVVIKKGTNPKFKKLQISSSGWISVLVAMFMATPITTVEWFRYQFNYVSEEDYLIDCLPEDRVNNYTFPVFNMSASGFFEAYSALPLKIYYFSEAITSKFLPCFISPILTAILINEINASRRKKSTWRSKNYRERDNRTTKLVSFMSISFLIIHLPQGLMYTSQIFFVEQLGVTLLMSYFMSFFTTLYILNAASHLVLCFYLSNQYRAVVLYIIRLPFAISIQVPTIQVKNSVGAISTIGNFSQFRTRTPSQVNIGI</sequence>
<feature type="domain" description="G-protein coupled receptors family 1 profile" evidence="6">
    <location>
        <begin position="56"/>
        <end position="346"/>
    </location>
</feature>
<feature type="transmembrane region" description="Helical" evidence="5">
    <location>
        <begin position="78"/>
        <end position="99"/>
    </location>
</feature>
<keyword evidence="2 5" id="KW-0812">Transmembrane</keyword>
<dbReference type="AlphaFoldDB" id="A0A9P1N8L9"/>
<keyword evidence="8" id="KW-1185">Reference proteome</keyword>
<protein>
    <recommendedName>
        <fullName evidence="6">G-protein coupled receptors family 1 profile domain-containing protein</fullName>
    </recommendedName>
</protein>
<reference evidence="7" key="1">
    <citation type="submission" date="2022-11" db="EMBL/GenBank/DDBJ databases">
        <authorList>
            <person name="Kikuchi T."/>
        </authorList>
    </citation>
    <scope>NUCLEOTIDE SEQUENCE</scope>
    <source>
        <strain evidence="7">PS1010</strain>
    </source>
</reference>
<accession>A0A9P1N8L9</accession>
<keyword evidence="4 5" id="KW-0472">Membrane</keyword>
<evidence type="ECO:0000313" key="7">
    <source>
        <dbReference type="EMBL" id="CAI5453789.1"/>
    </source>
</evidence>
<dbReference type="Pfam" id="PF10324">
    <property type="entry name" value="7TM_GPCR_Srw"/>
    <property type="match status" value="1"/>
</dbReference>
<feature type="transmembrane region" description="Helical" evidence="5">
    <location>
        <begin position="119"/>
        <end position="146"/>
    </location>
</feature>